<name>A0A914PKM7_9BILA</name>
<proteinExistence type="predicted"/>
<dbReference type="Proteomes" id="UP000887578">
    <property type="component" value="Unplaced"/>
</dbReference>
<protein>
    <submittedName>
        <fullName evidence="2">Uncharacterized protein</fullName>
    </submittedName>
</protein>
<sequence>MSFDQSLLSTASTGETKKKVVEDLLWLRKECDQRCLNETAQWAEECLVFQDNEIVDETEFIFDEKPNTSTSVEIRTRFVRSLIFNKEFHRAVFFAEKFPEPLNPQHAFLLYFSSLP</sequence>
<accession>A0A914PKM7</accession>
<keyword evidence="1" id="KW-1185">Reference proteome</keyword>
<dbReference type="AlphaFoldDB" id="A0A914PKM7"/>
<evidence type="ECO:0000313" key="1">
    <source>
        <dbReference type="Proteomes" id="UP000887578"/>
    </source>
</evidence>
<organism evidence="1 2">
    <name type="scientific">Panagrolaimus davidi</name>
    <dbReference type="NCBI Taxonomy" id="227884"/>
    <lineage>
        <taxon>Eukaryota</taxon>
        <taxon>Metazoa</taxon>
        <taxon>Ecdysozoa</taxon>
        <taxon>Nematoda</taxon>
        <taxon>Chromadorea</taxon>
        <taxon>Rhabditida</taxon>
        <taxon>Tylenchina</taxon>
        <taxon>Panagrolaimomorpha</taxon>
        <taxon>Panagrolaimoidea</taxon>
        <taxon>Panagrolaimidae</taxon>
        <taxon>Panagrolaimus</taxon>
    </lineage>
</organism>
<dbReference type="Gene3D" id="1.25.40.10">
    <property type="entry name" value="Tetratricopeptide repeat domain"/>
    <property type="match status" value="1"/>
</dbReference>
<dbReference type="InterPro" id="IPR011990">
    <property type="entry name" value="TPR-like_helical_dom_sf"/>
</dbReference>
<dbReference type="WBParaSite" id="PDA_v2.g1849.t1">
    <property type="protein sequence ID" value="PDA_v2.g1849.t1"/>
    <property type="gene ID" value="PDA_v2.g1849"/>
</dbReference>
<evidence type="ECO:0000313" key="2">
    <source>
        <dbReference type="WBParaSite" id="PDA_v2.g1849.t1"/>
    </source>
</evidence>
<reference evidence="2" key="1">
    <citation type="submission" date="2022-11" db="UniProtKB">
        <authorList>
            <consortium name="WormBaseParasite"/>
        </authorList>
    </citation>
    <scope>IDENTIFICATION</scope>
</reference>